<dbReference type="EMBL" id="CAJNIZ010006883">
    <property type="protein sequence ID" value="CAE7253331.1"/>
    <property type="molecule type" value="Genomic_DNA"/>
</dbReference>
<evidence type="ECO:0000313" key="2">
    <source>
        <dbReference type="EMBL" id="CAE7253331.1"/>
    </source>
</evidence>
<evidence type="ECO:0000256" key="1">
    <source>
        <dbReference type="SAM" id="MobiDB-lite"/>
    </source>
</evidence>
<protein>
    <submittedName>
        <fullName evidence="2">NEFM protein</fullName>
    </submittedName>
</protein>
<name>A0A812M0M2_SYMPI</name>
<sequence>SLLQSSHTLQSSATRGSMGQAVASAVLPLAATAYAFQLLAMRYFNADTVSYKGHGSRLADGAEFGTEVSSVRLVVKEMKRKRKEKARQLLNNNSQSFDVGTQRAWFSNIFFSPTSPTSPGQSNPQFELPPNSKAAAPDEKPYLVEYSESWGKVLESYM</sequence>
<organism evidence="2 3">
    <name type="scientific">Symbiodinium pilosum</name>
    <name type="common">Dinoflagellate</name>
    <dbReference type="NCBI Taxonomy" id="2952"/>
    <lineage>
        <taxon>Eukaryota</taxon>
        <taxon>Sar</taxon>
        <taxon>Alveolata</taxon>
        <taxon>Dinophyceae</taxon>
        <taxon>Suessiales</taxon>
        <taxon>Symbiodiniaceae</taxon>
        <taxon>Symbiodinium</taxon>
    </lineage>
</organism>
<dbReference type="Proteomes" id="UP000649617">
    <property type="component" value="Unassembled WGS sequence"/>
</dbReference>
<reference evidence="2" key="1">
    <citation type="submission" date="2021-02" db="EMBL/GenBank/DDBJ databases">
        <authorList>
            <person name="Dougan E. K."/>
            <person name="Rhodes N."/>
            <person name="Thang M."/>
            <person name="Chan C."/>
        </authorList>
    </citation>
    <scope>NUCLEOTIDE SEQUENCE</scope>
</reference>
<feature type="non-terminal residue" evidence="2">
    <location>
        <position position="1"/>
    </location>
</feature>
<accession>A0A812M0M2</accession>
<proteinExistence type="predicted"/>
<dbReference type="AlphaFoldDB" id="A0A812M0M2"/>
<feature type="non-terminal residue" evidence="2">
    <location>
        <position position="158"/>
    </location>
</feature>
<keyword evidence="3" id="KW-1185">Reference proteome</keyword>
<comment type="caution">
    <text evidence="2">The sequence shown here is derived from an EMBL/GenBank/DDBJ whole genome shotgun (WGS) entry which is preliminary data.</text>
</comment>
<gene>
    <name evidence="2" type="primary">NEFM</name>
    <name evidence="2" type="ORF">SPIL2461_LOCUS4975</name>
</gene>
<feature type="compositionally biased region" description="Polar residues" evidence="1">
    <location>
        <begin position="115"/>
        <end position="125"/>
    </location>
</feature>
<feature type="region of interest" description="Disordered" evidence="1">
    <location>
        <begin position="115"/>
        <end position="139"/>
    </location>
</feature>
<evidence type="ECO:0000313" key="3">
    <source>
        <dbReference type="Proteomes" id="UP000649617"/>
    </source>
</evidence>
<dbReference type="OrthoDB" id="435720at2759"/>